<dbReference type="GO" id="GO:0005737">
    <property type="term" value="C:cytoplasm"/>
    <property type="evidence" value="ECO:0007669"/>
    <property type="project" value="TreeGrafter"/>
</dbReference>
<comment type="caution">
    <text evidence="3">The sequence shown here is derived from an EMBL/GenBank/DDBJ whole genome shotgun (WGS) entry which is preliminary data.</text>
</comment>
<dbReference type="InterPro" id="IPR040126">
    <property type="entry name" value="STOX1/2"/>
</dbReference>
<feature type="region of interest" description="Disordered" evidence="1">
    <location>
        <begin position="212"/>
        <end position="241"/>
    </location>
</feature>
<feature type="compositionally biased region" description="Polar residues" evidence="1">
    <location>
        <begin position="886"/>
        <end position="899"/>
    </location>
</feature>
<feature type="region of interest" description="Disordered" evidence="1">
    <location>
        <begin position="744"/>
        <end position="763"/>
    </location>
</feature>
<feature type="compositionally biased region" description="Basic and acidic residues" evidence="1">
    <location>
        <begin position="651"/>
        <end position="723"/>
    </location>
</feature>
<feature type="region of interest" description="Disordered" evidence="1">
    <location>
        <begin position="152"/>
        <end position="189"/>
    </location>
</feature>
<dbReference type="OrthoDB" id="10020110at2759"/>
<feature type="region of interest" description="Disordered" evidence="1">
    <location>
        <begin position="843"/>
        <end position="899"/>
    </location>
</feature>
<reference evidence="3 4" key="1">
    <citation type="submission" date="2018-04" db="EMBL/GenBank/DDBJ databases">
        <authorList>
            <person name="Zhang X."/>
            <person name="Yuan J."/>
            <person name="Li F."/>
            <person name="Xiang J."/>
        </authorList>
    </citation>
    <scope>NUCLEOTIDE SEQUENCE [LARGE SCALE GENOMIC DNA]</scope>
    <source>
        <tissue evidence="3">Muscle</tissue>
    </source>
</reference>
<dbReference type="GO" id="GO:0005634">
    <property type="term" value="C:nucleus"/>
    <property type="evidence" value="ECO:0007669"/>
    <property type="project" value="TreeGrafter"/>
</dbReference>
<gene>
    <name evidence="3" type="ORF">C7M84_006706</name>
</gene>
<dbReference type="Proteomes" id="UP000283509">
    <property type="component" value="Unassembled WGS sequence"/>
</dbReference>
<evidence type="ECO:0000313" key="4">
    <source>
        <dbReference type="Proteomes" id="UP000283509"/>
    </source>
</evidence>
<feature type="region of interest" description="Disordered" evidence="1">
    <location>
        <begin position="466"/>
        <end position="518"/>
    </location>
</feature>
<keyword evidence="4" id="KW-1185">Reference proteome</keyword>
<feature type="compositionally biased region" description="Basic residues" evidence="1">
    <location>
        <begin position="545"/>
        <end position="556"/>
    </location>
</feature>
<proteinExistence type="predicted"/>
<feature type="compositionally biased region" description="Low complexity" evidence="1">
    <location>
        <begin position="466"/>
        <end position="497"/>
    </location>
</feature>
<dbReference type="PANTHER" id="PTHR22437:SF0">
    <property type="entry name" value="FI21431P1"/>
    <property type="match status" value="1"/>
</dbReference>
<reference evidence="3 4" key="2">
    <citation type="submission" date="2019-01" db="EMBL/GenBank/DDBJ databases">
        <title>The decoding of complex shrimp genome reveals the adaptation for benthos swimmer, frequently molting mechanism and breeding impact on genome.</title>
        <authorList>
            <person name="Sun Y."/>
            <person name="Gao Y."/>
            <person name="Yu Y."/>
        </authorList>
    </citation>
    <scope>NUCLEOTIDE SEQUENCE [LARGE SCALE GENOMIC DNA]</scope>
    <source>
        <tissue evidence="3">Muscle</tissue>
    </source>
</reference>
<name>A0A423TE82_PENVA</name>
<feature type="region of interest" description="Disordered" evidence="1">
    <location>
        <begin position="67"/>
        <end position="105"/>
    </location>
</feature>
<dbReference type="InterPro" id="IPR019391">
    <property type="entry name" value="Storkhead-box_WHD"/>
</dbReference>
<feature type="compositionally biased region" description="Basic and acidic residues" evidence="1">
    <location>
        <begin position="599"/>
        <end position="608"/>
    </location>
</feature>
<feature type="domain" description="Winged helix Storkhead-box1" evidence="2">
    <location>
        <begin position="261"/>
        <end position="339"/>
    </location>
</feature>
<dbReference type="GO" id="GO:0000977">
    <property type="term" value="F:RNA polymerase II transcription regulatory region sequence-specific DNA binding"/>
    <property type="evidence" value="ECO:0007669"/>
    <property type="project" value="TreeGrafter"/>
</dbReference>
<feature type="compositionally biased region" description="Basic residues" evidence="1">
    <location>
        <begin position="212"/>
        <end position="235"/>
    </location>
</feature>
<dbReference type="PANTHER" id="PTHR22437">
    <property type="entry name" value="WINGED HELIX DOMAIN-CONTAINING PROTEIN"/>
    <property type="match status" value="1"/>
</dbReference>
<feature type="compositionally biased region" description="Basic and acidic residues" evidence="1">
    <location>
        <begin position="871"/>
        <end position="885"/>
    </location>
</feature>
<feature type="region of interest" description="Disordered" evidence="1">
    <location>
        <begin position="540"/>
        <end position="739"/>
    </location>
</feature>
<organism evidence="3 4">
    <name type="scientific">Penaeus vannamei</name>
    <name type="common">Whiteleg shrimp</name>
    <name type="synonym">Litopenaeus vannamei</name>
    <dbReference type="NCBI Taxonomy" id="6689"/>
    <lineage>
        <taxon>Eukaryota</taxon>
        <taxon>Metazoa</taxon>
        <taxon>Ecdysozoa</taxon>
        <taxon>Arthropoda</taxon>
        <taxon>Crustacea</taxon>
        <taxon>Multicrustacea</taxon>
        <taxon>Malacostraca</taxon>
        <taxon>Eumalacostraca</taxon>
        <taxon>Eucarida</taxon>
        <taxon>Decapoda</taxon>
        <taxon>Dendrobranchiata</taxon>
        <taxon>Penaeoidea</taxon>
        <taxon>Penaeidae</taxon>
        <taxon>Penaeus</taxon>
    </lineage>
</organism>
<feature type="compositionally biased region" description="Polar residues" evidence="1">
    <location>
        <begin position="502"/>
        <end position="514"/>
    </location>
</feature>
<feature type="compositionally biased region" description="Basic residues" evidence="1">
    <location>
        <begin position="157"/>
        <end position="166"/>
    </location>
</feature>
<evidence type="ECO:0000256" key="1">
    <source>
        <dbReference type="SAM" id="MobiDB-lite"/>
    </source>
</evidence>
<feature type="compositionally biased region" description="Low complexity" evidence="1">
    <location>
        <begin position="86"/>
        <end position="98"/>
    </location>
</feature>
<dbReference type="Pfam" id="PF10264">
    <property type="entry name" value="WHD_Storkhead"/>
    <property type="match status" value="1"/>
</dbReference>
<dbReference type="GO" id="GO:0006357">
    <property type="term" value="P:regulation of transcription by RNA polymerase II"/>
    <property type="evidence" value="ECO:0007669"/>
    <property type="project" value="InterPro"/>
</dbReference>
<dbReference type="EMBL" id="QCYY01001848">
    <property type="protein sequence ID" value="ROT74783.1"/>
    <property type="molecule type" value="Genomic_DNA"/>
</dbReference>
<protein>
    <submittedName>
        <fullName evidence="3">Putative GPI-anchored adhesin-like protein PGA55 isoform X2</fullName>
    </submittedName>
</protein>
<feature type="compositionally biased region" description="Low complexity" evidence="1">
    <location>
        <begin position="557"/>
        <end position="572"/>
    </location>
</feature>
<dbReference type="AlphaFoldDB" id="A0A423TE82"/>
<evidence type="ECO:0000259" key="2">
    <source>
        <dbReference type="Pfam" id="PF10264"/>
    </source>
</evidence>
<dbReference type="STRING" id="6689.A0A423TE82"/>
<evidence type="ECO:0000313" key="3">
    <source>
        <dbReference type="EMBL" id="ROT74783.1"/>
    </source>
</evidence>
<sequence length="964" mass="105419">MDAISIAPSSIYSWPHICILIGICIFVIDQVHPRATRQPPPPLPPFVYHPGATLLLSPSCEVRTQASRSTAIQLARRPRPPLPPWGSGEESASGSTSALPLSHPLLTRLTSHPKSRILRRRNGRAGVPARALLHHAHVALVFAHDLGQRDAHQPHWSCRRPRRSSQGRRACAGRPRTRQLSGRLPALPGVAGGQQRMRVGWAFGAGCGRRRVRGRARGRSSARGRPRRGPGRHQPRVGTLAPRPAAGFTLAQLGEVSGCHMTTVPQSQFTPLGDALCWVIHRLRETAGVAEAEAVRASLSAHFPSLVLPDAELVHAALSTLIRQRKVYHNGATYGIVQPLDAFYQPLVHAPADRLLPRDAPAAPAADEAPRDGLCHAAVQTDLAELITGSAGPRDAVLRPSKGERGSMLSKLLRVSPRNRLASFSAQFPPPAWSDPAPPATTTHLHCVATQTTSQKPQVEQWWMATPSWSPRSSTLPRRLQRPRSSTPPTSRNSSTPPLLPNNFQYMRESSNPMASSLPLSLVSTTPALLSEEELVLHASPGHRPAPHRSPIHHPSPHSSPGHRSSHGSPAHRSSHHSSHSSPSHRPQPQGTPAHHQHILKEFVEDHPPGLSPSSRNPESRANLKNHKHRSPARAVGECKTPPIPVTDNRLSYRDLESSPGRSRKDQGARKAAQDGEWARKEAKESAIKQCKEGHNKKSGETKARKSGKEQQDRAADGESSHQEKRRHQHGNKGRHQKECFHSQEMQRKRQENIQNEENQDCGRYDRSALQLDLPHSHMNNSRKVNASPQRPEGLKNNVLHHNNSLANISKGSCSDLTARNLGYTEVDKCHKKLCSQTLDQLSQHAPADKTPASSPGETRPGKLDNIISTEGKEPDPKAREDDTNKTNSSSSPDAENVSVKTYPSLSELNFNFGSLAAQRILCGASVNSLDTLVEVNLAAEKRKLQRKHSSPATPVTNTDLGFV</sequence>
<feature type="compositionally biased region" description="Basic residues" evidence="1">
    <location>
        <begin position="724"/>
        <end position="736"/>
    </location>
</feature>
<accession>A0A423TE82</accession>